<evidence type="ECO:0000313" key="2">
    <source>
        <dbReference type="Proteomes" id="UP000017836"/>
    </source>
</evidence>
<reference evidence="2" key="1">
    <citation type="journal article" date="2013" name="Science">
        <title>The Amborella genome and the evolution of flowering plants.</title>
        <authorList>
            <consortium name="Amborella Genome Project"/>
        </authorList>
    </citation>
    <scope>NUCLEOTIDE SEQUENCE [LARGE SCALE GENOMIC DNA]</scope>
</reference>
<sequence>MAVAFGPEIFVHREKITCQQSILGKDFPMQMAALSFEGEAAAIQEEEMLSVPLEMPLVVPPATLALDVNDEF</sequence>
<dbReference type="HOGENOM" id="CLU_2725550_0_0_1"/>
<proteinExistence type="predicted"/>
<name>W1PJB5_AMBTC</name>
<accession>W1PJB5</accession>
<organism evidence="1 2">
    <name type="scientific">Amborella trichopoda</name>
    <dbReference type="NCBI Taxonomy" id="13333"/>
    <lineage>
        <taxon>Eukaryota</taxon>
        <taxon>Viridiplantae</taxon>
        <taxon>Streptophyta</taxon>
        <taxon>Embryophyta</taxon>
        <taxon>Tracheophyta</taxon>
        <taxon>Spermatophyta</taxon>
        <taxon>Magnoliopsida</taxon>
        <taxon>Amborellales</taxon>
        <taxon>Amborellaceae</taxon>
        <taxon>Amborella</taxon>
    </lineage>
</organism>
<dbReference type="AlphaFoldDB" id="W1PJB5"/>
<evidence type="ECO:0000313" key="1">
    <source>
        <dbReference type="EMBL" id="ERN10087.1"/>
    </source>
</evidence>
<gene>
    <name evidence="1" type="ORF">AMTR_s00013p00259760</name>
</gene>
<dbReference type="Proteomes" id="UP000017836">
    <property type="component" value="Unassembled WGS sequence"/>
</dbReference>
<keyword evidence="2" id="KW-1185">Reference proteome</keyword>
<protein>
    <submittedName>
        <fullName evidence="1">Uncharacterized protein</fullName>
    </submittedName>
</protein>
<dbReference type="Gramene" id="ERN10087">
    <property type="protein sequence ID" value="ERN10087"/>
    <property type="gene ID" value="AMTR_s00013p00259760"/>
</dbReference>
<dbReference type="EMBL" id="KI392979">
    <property type="protein sequence ID" value="ERN10087.1"/>
    <property type="molecule type" value="Genomic_DNA"/>
</dbReference>